<dbReference type="GO" id="GO:0008168">
    <property type="term" value="F:methyltransferase activity"/>
    <property type="evidence" value="ECO:0007669"/>
    <property type="project" value="UniProtKB-KW"/>
</dbReference>
<evidence type="ECO:0000313" key="2">
    <source>
        <dbReference type="EMBL" id="MBC5647495.1"/>
    </source>
</evidence>
<dbReference type="InterPro" id="IPR038071">
    <property type="entry name" value="UROD/MetE-like_sf"/>
</dbReference>
<dbReference type="GO" id="GO:0032259">
    <property type="term" value="P:methylation"/>
    <property type="evidence" value="ECO:0007669"/>
    <property type="project" value="UniProtKB-KW"/>
</dbReference>
<proteinExistence type="predicted"/>
<dbReference type="Gene3D" id="3.20.20.210">
    <property type="match status" value="1"/>
</dbReference>
<name>A0ABR7ECK4_9FIRM</name>
<keyword evidence="3" id="KW-1185">Reference proteome</keyword>
<protein>
    <submittedName>
        <fullName evidence="2">Methyltransferase</fullName>
    </submittedName>
</protein>
<organism evidence="2 3">
    <name type="scientific">Christensenella tenuis</name>
    <dbReference type="NCBI Taxonomy" id="2763033"/>
    <lineage>
        <taxon>Bacteria</taxon>
        <taxon>Bacillati</taxon>
        <taxon>Bacillota</taxon>
        <taxon>Clostridia</taxon>
        <taxon>Christensenellales</taxon>
        <taxon>Christensenellaceae</taxon>
        <taxon>Christensenella</taxon>
    </lineage>
</organism>
<comment type="caution">
    <text evidence="2">The sequence shown here is derived from an EMBL/GenBank/DDBJ whole genome shotgun (WGS) entry which is preliminary data.</text>
</comment>
<keyword evidence="2" id="KW-0489">Methyltransferase</keyword>
<keyword evidence="2" id="KW-0808">Transferase</keyword>
<dbReference type="PANTHER" id="PTHR47099">
    <property type="entry name" value="METHYLCOBAMIDE:COM METHYLTRANSFERASE MTBA"/>
    <property type="match status" value="1"/>
</dbReference>
<dbReference type="EMBL" id="JACOON010000002">
    <property type="protein sequence ID" value="MBC5647495.1"/>
    <property type="molecule type" value="Genomic_DNA"/>
</dbReference>
<dbReference type="InterPro" id="IPR000257">
    <property type="entry name" value="Uroporphyrinogen_deCOase"/>
</dbReference>
<gene>
    <name evidence="2" type="ORF">H8S18_04030</name>
</gene>
<dbReference type="SUPFAM" id="SSF51726">
    <property type="entry name" value="UROD/MetE-like"/>
    <property type="match status" value="1"/>
</dbReference>
<evidence type="ECO:0000259" key="1">
    <source>
        <dbReference type="Pfam" id="PF01208"/>
    </source>
</evidence>
<accession>A0ABR7ECK4</accession>
<dbReference type="Proteomes" id="UP000606889">
    <property type="component" value="Unassembled WGS sequence"/>
</dbReference>
<feature type="domain" description="Uroporphyrinogen decarboxylase (URO-D)" evidence="1">
    <location>
        <begin position="99"/>
        <end position="343"/>
    </location>
</feature>
<dbReference type="Pfam" id="PF01208">
    <property type="entry name" value="URO-D"/>
    <property type="match status" value="1"/>
</dbReference>
<dbReference type="RefSeq" id="WP_186857023.1">
    <property type="nucleotide sequence ID" value="NZ_JACOON010000002.1"/>
</dbReference>
<dbReference type="PANTHER" id="PTHR47099:SF1">
    <property type="entry name" value="METHYLCOBAMIDE:COM METHYLTRANSFERASE MTBA"/>
    <property type="match status" value="1"/>
</dbReference>
<evidence type="ECO:0000313" key="3">
    <source>
        <dbReference type="Proteomes" id="UP000606889"/>
    </source>
</evidence>
<sequence>MNSIERFLKTVERKPVDYPASWLGMPDVETLPILFDYFKVDDMAGLKAAVDDDVYPVEIPYQSPVANAIYAAFDFKQSGAVDSHDRTLTEEGCFAKSEDPADVEKFDWPDPEEYISLDACEKLFQSVPRDKAILGMAWSAHFQDTCAAFGMENAMMNMIANPDLYRAVDEKIVQFYLKANEIFFKSAKGRLHAVLIGNDMGSQRSLMLSPQMVRDFVIPGAKRLVAQAKEYGLKVIYHSCGAISEVIPDLFEAGVDVVHPIQALAAGMEPDRLKRDFGDMGAFCGGVDTQDLLVNGRPEEIKNKVRELRGIFPTGLVISPSHEAIMPDVKPENIKALFEAAKEA</sequence>
<reference evidence="2 3" key="1">
    <citation type="submission" date="2020-08" db="EMBL/GenBank/DDBJ databases">
        <title>Genome public.</title>
        <authorList>
            <person name="Liu C."/>
            <person name="Sun Q."/>
        </authorList>
    </citation>
    <scope>NUCLEOTIDE SEQUENCE [LARGE SCALE GENOMIC DNA]</scope>
    <source>
        <strain evidence="2 3">NSJ-35</strain>
    </source>
</reference>
<dbReference type="InterPro" id="IPR052024">
    <property type="entry name" value="Methanogen_methyltrans"/>
</dbReference>